<evidence type="ECO:0000256" key="7">
    <source>
        <dbReference type="ARBA" id="ARBA00023170"/>
    </source>
</evidence>
<evidence type="ECO:0000256" key="2">
    <source>
        <dbReference type="ARBA" id="ARBA00022771"/>
    </source>
</evidence>
<name>A0A7R9KK87_9ACAR</name>
<dbReference type="GO" id="GO:0030154">
    <property type="term" value="P:cell differentiation"/>
    <property type="evidence" value="ECO:0007669"/>
    <property type="project" value="TreeGrafter"/>
</dbReference>
<keyword evidence="2" id="KW-0863">Zinc-finger</keyword>
<gene>
    <name evidence="10" type="ORF">OSB1V03_LOCUS5256</name>
</gene>
<dbReference type="SMART" id="SM00399">
    <property type="entry name" value="ZnF_C4"/>
    <property type="match status" value="1"/>
</dbReference>
<dbReference type="InterPro" id="IPR001628">
    <property type="entry name" value="Znf_hrmn_rcpt"/>
</dbReference>
<dbReference type="AlphaFoldDB" id="A0A7R9KK87"/>
<dbReference type="Gene3D" id="3.30.50.10">
    <property type="entry name" value="Erythroid Transcription Factor GATA-1, subunit A"/>
    <property type="match status" value="1"/>
</dbReference>
<evidence type="ECO:0000256" key="5">
    <source>
        <dbReference type="ARBA" id="ARBA00023125"/>
    </source>
</evidence>
<dbReference type="GO" id="GO:0004879">
    <property type="term" value="F:nuclear receptor activity"/>
    <property type="evidence" value="ECO:0007669"/>
    <property type="project" value="TreeGrafter"/>
</dbReference>
<evidence type="ECO:0000256" key="4">
    <source>
        <dbReference type="ARBA" id="ARBA00023015"/>
    </source>
</evidence>
<keyword evidence="11" id="KW-1185">Reference proteome</keyword>
<dbReference type="PANTHER" id="PTHR24082">
    <property type="entry name" value="NUCLEAR HORMONE RECEPTOR"/>
    <property type="match status" value="1"/>
</dbReference>
<dbReference type="GO" id="GO:0000978">
    <property type="term" value="F:RNA polymerase II cis-regulatory region sequence-specific DNA binding"/>
    <property type="evidence" value="ECO:0007669"/>
    <property type="project" value="TreeGrafter"/>
</dbReference>
<keyword evidence="1" id="KW-0479">Metal-binding</keyword>
<keyword evidence="7" id="KW-0675">Receptor</keyword>
<dbReference type="Pfam" id="PF00105">
    <property type="entry name" value="zf-C4"/>
    <property type="match status" value="1"/>
</dbReference>
<keyword evidence="6" id="KW-0804">Transcription</keyword>
<dbReference type="OrthoDB" id="6247587at2759"/>
<dbReference type="GO" id="GO:0045944">
    <property type="term" value="P:positive regulation of transcription by RNA polymerase II"/>
    <property type="evidence" value="ECO:0007669"/>
    <property type="project" value="TreeGrafter"/>
</dbReference>
<dbReference type="Proteomes" id="UP000759131">
    <property type="component" value="Unassembled WGS sequence"/>
</dbReference>
<evidence type="ECO:0000259" key="9">
    <source>
        <dbReference type="SMART" id="SM00399"/>
    </source>
</evidence>
<keyword evidence="3" id="KW-0862">Zinc</keyword>
<evidence type="ECO:0000256" key="8">
    <source>
        <dbReference type="ARBA" id="ARBA00023242"/>
    </source>
</evidence>
<accession>A0A7R9KK87</accession>
<evidence type="ECO:0000256" key="6">
    <source>
        <dbReference type="ARBA" id="ARBA00023163"/>
    </source>
</evidence>
<sequence>MSDTAFHQNWSQDIVWEMLIVINSTPLLVECNALLLCKPIICAKLELFGDSLQTNQLMDLESQQHFENPKITKQLKCGFEGKCNITPNTRKYCQKCRLNKCFAVGMRKEIMNSDEENKRRRQMIAENKQKCIQNVNSNDNKISDQTVGQEVDDLIDSTFYITDKALNKQILEIENTLNNDFINETNDDNIIQKSMPLPLVPVFKELTDYNGLNQLETNRMRELLKASDIINYPIADNVIVVQNKDHLIRMAAPATETHVQNFLTAITLFNPNVPNISHTTAIKLEQQLYKCTAMTPSSTLQIFPNSSIL</sequence>
<evidence type="ECO:0000313" key="10">
    <source>
        <dbReference type="EMBL" id="CAD7624817.1"/>
    </source>
</evidence>
<evidence type="ECO:0000313" key="11">
    <source>
        <dbReference type="Proteomes" id="UP000759131"/>
    </source>
</evidence>
<evidence type="ECO:0000256" key="3">
    <source>
        <dbReference type="ARBA" id="ARBA00022833"/>
    </source>
</evidence>
<reference evidence="10" key="1">
    <citation type="submission" date="2020-11" db="EMBL/GenBank/DDBJ databases">
        <authorList>
            <person name="Tran Van P."/>
        </authorList>
    </citation>
    <scope>NUCLEOTIDE SEQUENCE</scope>
</reference>
<proteinExistence type="predicted"/>
<keyword evidence="8" id="KW-0539">Nucleus</keyword>
<dbReference type="GO" id="GO:0000122">
    <property type="term" value="P:negative regulation of transcription by RNA polymerase II"/>
    <property type="evidence" value="ECO:0007669"/>
    <property type="project" value="TreeGrafter"/>
</dbReference>
<organism evidence="10">
    <name type="scientific">Medioppia subpectinata</name>
    <dbReference type="NCBI Taxonomy" id="1979941"/>
    <lineage>
        <taxon>Eukaryota</taxon>
        <taxon>Metazoa</taxon>
        <taxon>Ecdysozoa</taxon>
        <taxon>Arthropoda</taxon>
        <taxon>Chelicerata</taxon>
        <taxon>Arachnida</taxon>
        <taxon>Acari</taxon>
        <taxon>Acariformes</taxon>
        <taxon>Sarcoptiformes</taxon>
        <taxon>Oribatida</taxon>
        <taxon>Brachypylina</taxon>
        <taxon>Oppioidea</taxon>
        <taxon>Oppiidae</taxon>
        <taxon>Medioppia</taxon>
    </lineage>
</organism>
<keyword evidence="4" id="KW-0805">Transcription regulation</keyword>
<protein>
    <recommendedName>
        <fullName evidence="9">Nuclear receptor domain-containing protein</fullName>
    </recommendedName>
</protein>
<dbReference type="PANTHER" id="PTHR24082:SF283">
    <property type="entry name" value="NUCLEAR HORMONE RECEPTOR HR96"/>
    <property type="match status" value="1"/>
</dbReference>
<dbReference type="InterPro" id="IPR050234">
    <property type="entry name" value="Nuclear_hormone_rcpt_NR1"/>
</dbReference>
<dbReference type="EMBL" id="CAJPIZ010002591">
    <property type="protein sequence ID" value="CAG2105247.1"/>
    <property type="molecule type" value="Genomic_DNA"/>
</dbReference>
<evidence type="ECO:0000256" key="1">
    <source>
        <dbReference type="ARBA" id="ARBA00022723"/>
    </source>
</evidence>
<feature type="domain" description="Nuclear receptor" evidence="9">
    <location>
        <begin position="59"/>
        <end position="109"/>
    </location>
</feature>
<dbReference type="InterPro" id="IPR013088">
    <property type="entry name" value="Znf_NHR/GATA"/>
</dbReference>
<dbReference type="GO" id="GO:0008270">
    <property type="term" value="F:zinc ion binding"/>
    <property type="evidence" value="ECO:0007669"/>
    <property type="project" value="UniProtKB-KW"/>
</dbReference>
<dbReference type="EMBL" id="OC857166">
    <property type="protein sequence ID" value="CAD7624817.1"/>
    <property type="molecule type" value="Genomic_DNA"/>
</dbReference>
<keyword evidence="5" id="KW-0238">DNA-binding</keyword>
<dbReference type="SUPFAM" id="SSF57716">
    <property type="entry name" value="Glucocorticoid receptor-like (DNA-binding domain)"/>
    <property type="match status" value="1"/>
</dbReference>